<sequence length="289" mass="32776">MENKIVLITGATDGIGKETAKALAKKGYKVILHGRNEQKAQAVMKEIKAETQNADLDILLCNLLSFADIKRMTDEFYRKYDRLDVLINNAGAVFSTERQLTEDGQERTFQLNVFAPFLLTRLLLPALRKSRSARVIIESSASHSSARKPDFEDMTSEKDYGAQPNYSLSKLYAIWMGQYFAKFLNRENIRNVTVNITHPGAVATDFGQNEKKGFMVDLIYKVALRFMAKPEDGAKSEIYLATSPEVEGVSGKYFSHQCKEDTPNPKHYSLENEKKLWTYCEKATQAYLN</sequence>
<dbReference type="Proteomes" id="UP001380953">
    <property type="component" value="Unassembled WGS sequence"/>
</dbReference>
<comment type="caution">
    <text evidence="1">The sequence shown here is derived from an EMBL/GenBank/DDBJ whole genome shotgun (WGS) entry which is preliminary data.</text>
</comment>
<name>A0ACC6PE40_9BACL</name>
<keyword evidence="2" id="KW-1185">Reference proteome</keyword>
<proteinExistence type="predicted"/>
<evidence type="ECO:0000313" key="2">
    <source>
        <dbReference type="Proteomes" id="UP001380953"/>
    </source>
</evidence>
<evidence type="ECO:0000313" key="1">
    <source>
        <dbReference type="EMBL" id="MEJ8305162.1"/>
    </source>
</evidence>
<keyword evidence="1" id="KW-0560">Oxidoreductase</keyword>
<dbReference type="EMBL" id="JBBKAR010000039">
    <property type="protein sequence ID" value="MEJ8305162.1"/>
    <property type="molecule type" value="Genomic_DNA"/>
</dbReference>
<reference evidence="1" key="1">
    <citation type="submission" date="2024-03" db="EMBL/GenBank/DDBJ databases">
        <title>Whole genome sequecning of epiphytes from Marcgravia umbellata leaves.</title>
        <authorList>
            <person name="Kumar G."/>
            <person name="Savka M.A."/>
        </authorList>
    </citation>
    <scope>NUCLEOTIDE SEQUENCE</scope>
    <source>
        <strain evidence="1">RIT_BL5</strain>
    </source>
</reference>
<protein>
    <submittedName>
        <fullName evidence="1">SDR family oxidoreductase</fullName>
        <ecNumber evidence="1">1.-.-.-</ecNumber>
    </submittedName>
</protein>
<dbReference type="EC" id="1.-.-.-" evidence="1"/>
<organism evidence="1 2">
    <name type="scientific">Saccharibacillus sacchari</name>
    <dbReference type="NCBI Taxonomy" id="456493"/>
    <lineage>
        <taxon>Bacteria</taxon>
        <taxon>Bacillati</taxon>
        <taxon>Bacillota</taxon>
        <taxon>Bacilli</taxon>
        <taxon>Bacillales</taxon>
        <taxon>Paenibacillaceae</taxon>
        <taxon>Saccharibacillus</taxon>
    </lineage>
</organism>
<gene>
    <name evidence="1" type="ORF">WKI47_14750</name>
</gene>
<accession>A0ACC6PE40</accession>